<keyword evidence="3" id="KW-1185">Reference proteome</keyword>
<proteinExistence type="predicted"/>
<reference evidence="2" key="1">
    <citation type="submission" date="2021-03" db="EMBL/GenBank/DDBJ databases">
        <title>Draft genome sequence of rust myrtle Austropuccinia psidii MF-1, a brazilian biotype.</title>
        <authorList>
            <person name="Quecine M.C."/>
            <person name="Pachon D.M.R."/>
            <person name="Bonatelli M.L."/>
            <person name="Correr F.H."/>
            <person name="Franceschini L.M."/>
            <person name="Leite T.F."/>
            <person name="Margarido G.R.A."/>
            <person name="Almeida C.A."/>
            <person name="Ferrarezi J.A."/>
            <person name="Labate C.A."/>
        </authorList>
    </citation>
    <scope>NUCLEOTIDE SEQUENCE</scope>
    <source>
        <strain evidence="2">MF-1</strain>
    </source>
</reference>
<feature type="region of interest" description="Disordered" evidence="1">
    <location>
        <begin position="139"/>
        <end position="158"/>
    </location>
</feature>
<protein>
    <submittedName>
        <fullName evidence="2">Uncharacterized protein</fullName>
    </submittedName>
</protein>
<accession>A0A9Q3KDA2</accession>
<feature type="region of interest" description="Disordered" evidence="1">
    <location>
        <begin position="109"/>
        <end position="131"/>
    </location>
</feature>
<comment type="caution">
    <text evidence="2">The sequence shown here is derived from an EMBL/GenBank/DDBJ whole genome shotgun (WGS) entry which is preliminary data.</text>
</comment>
<organism evidence="2 3">
    <name type="scientific">Austropuccinia psidii MF-1</name>
    <dbReference type="NCBI Taxonomy" id="1389203"/>
    <lineage>
        <taxon>Eukaryota</taxon>
        <taxon>Fungi</taxon>
        <taxon>Dikarya</taxon>
        <taxon>Basidiomycota</taxon>
        <taxon>Pucciniomycotina</taxon>
        <taxon>Pucciniomycetes</taxon>
        <taxon>Pucciniales</taxon>
        <taxon>Sphaerophragmiaceae</taxon>
        <taxon>Austropuccinia</taxon>
    </lineage>
</organism>
<feature type="non-terminal residue" evidence="2">
    <location>
        <position position="1"/>
    </location>
</feature>
<name>A0A9Q3KDA2_9BASI</name>
<evidence type="ECO:0000313" key="2">
    <source>
        <dbReference type="EMBL" id="MBW0578416.1"/>
    </source>
</evidence>
<sequence length="158" mass="17597">TLPCKGTNQRTEKAFPEPEDLEEDTLDTVVDGKTLREIIPTSAPPTSERFISMQHGKEEVQPGMIDFKELMEITKGRNPTRQFRLLEVRANSIKENEATIQAIEEQLTQTRHTQIPSGSQGAGQFTSPVASNCSETNISVAKSHPYSQSQEVSRRIQG</sequence>
<gene>
    <name evidence="2" type="ORF">O181_118131</name>
</gene>
<dbReference type="AlphaFoldDB" id="A0A9Q3KDA2"/>
<feature type="region of interest" description="Disordered" evidence="1">
    <location>
        <begin position="1"/>
        <end position="22"/>
    </location>
</feature>
<feature type="compositionally biased region" description="Polar residues" evidence="1">
    <location>
        <begin position="139"/>
        <end position="151"/>
    </location>
</feature>
<evidence type="ECO:0000313" key="3">
    <source>
        <dbReference type="Proteomes" id="UP000765509"/>
    </source>
</evidence>
<evidence type="ECO:0000256" key="1">
    <source>
        <dbReference type="SAM" id="MobiDB-lite"/>
    </source>
</evidence>
<dbReference type="EMBL" id="AVOT02102739">
    <property type="protein sequence ID" value="MBW0578416.1"/>
    <property type="molecule type" value="Genomic_DNA"/>
</dbReference>
<dbReference type="Proteomes" id="UP000765509">
    <property type="component" value="Unassembled WGS sequence"/>
</dbReference>